<comment type="caution">
    <text evidence="2">The sequence shown here is derived from an EMBL/GenBank/DDBJ whole genome shotgun (WGS) entry which is preliminary data.</text>
</comment>
<proteinExistence type="predicted"/>
<feature type="region of interest" description="Disordered" evidence="1">
    <location>
        <begin position="1"/>
        <end position="26"/>
    </location>
</feature>
<keyword evidence="3" id="KW-1185">Reference proteome</keyword>
<sequence length="334" mass="34993">MSSGGRLSGAKRMRRRAKETTTSRKSRRRIIVAGAIALAVAVPATVAFANDAYDAVKNFGEVTAEEPSVEATYRLETPAVDGADPEATGTEEPTEAPAGGPGEVGQAVDCDEETGPAVAEDAADSPATALTWEYGPLHYQVHPEVVDQDPATITTTAAAAGSYTTGLVSLDIVISNPTDHAVLVEGMALEVDRQPMPAGTVWIPFNHGTPGYPNTILSFDLNQAAPEAATMVSGCVLPGRYFDANHIGIPPGGNELLTVNLWPGECLCLVRTLIEYSHDNEWQTLAVPAEGEAAIPVVGYPQSGFQMVYAPSNGAYAKYDCRSGPVHPECVGAA</sequence>
<organism evidence="2 3">
    <name type="scientific">Glycomyces endophyticus</name>
    <dbReference type="NCBI Taxonomy" id="480996"/>
    <lineage>
        <taxon>Bacteria</taxon>
        <taxon>Bacillati</taxon>
        <taxon>Actinomycetota</taxon>
        <taxon>Actinomycetes</taxon>
        <taxon>Glycomycetales</taxon>
        <taxon>Glycomycetaceae</taxon>
        <taxon>Glycomyces</taxon>
    </lineage>
</organism>
<feature type="compositionally biased region" description="Low complexity" evidence="1">
    <location>
        <begin position="85"/>
        <end position="98"/>
    </location>
</feature>
<protein>
    <submittedName>
        <fullName evidence="2">Uncharacterized protein</fullName>
    </submittedName>
</protein>
<evidence type="ECO:0000313" key="2">
    <source>
        <dbReference type="EMBL" id="GAA1695035.1"/>
    </source>
</evidence>
<name>A0ABP4TZS8_9ACTN</name>
<dbReference type="EMBL" id="BAAAQF010000034">
    <property type="protein sequence ID" value="GAA1695035.1"/>
    <property type="molecule type" value="Genomic_DNA"/>
</dbReference>
<feature type="region of interest" description="Disordered" evidence="1">
    <location>
        <begin position="76"/>
        <end position="109"/>
    </location>
</feature>
<accession>A0ABP4TZS8</accession>
<reference evidence="3" key="1">
    <citation type="journal article" date="2019" name="Int. J. Syst. Evol. Microbiol.">
        <title>The Global Catalogue of Microorganisms (GCM) 10K type strain sequencing project: providing services to taxonomists for standard genome sequencing and annotation.</title>
        <authorList>
            <consortium name="The Broad Institute Genomics Platform"/>
            <consortium name="The Broad Institute Genome Sequencing Center for Infectious Disease"/>
            <person name="Wu L."/>
            <person name="Ma J."/>
        </authorList>
    </citation>
    <scope>NUCLEOTIDE SEQUENCE [LARGE SCALE GENOMIC DNA]</scope>
    <source>
        <strain evidence="3">JCM 16001</strain>
    </source>
</reference>
<evidence type="ECO:0000256" key="1">
    <source>
        <dbReference type="SAM" id="MobiDB-lite"/>
    </source>
</evidence>
<dbReference type="Proteomes" id="UP001499851">
    <property type="component" value="Unassembled WGS sequence"/>
</dbReference>
<gene>
    <name evidence="2" type="ORF">GCM10009830_48580</name>
</gene>
<evidence type="ECO:0000313" key="3">
    <source>
        <dbReference type="Proteomes" id="UP001499851"/>
    </source>
</evidence>